<sequence>MYNFKATNVYGFSVFLEHIIVTFYIFCLAKVCSLHFSEDSFIVPQRKSKIAKKKTILHPLRSAVPTLFLTTAEDRTNTMENMDFKIIRREFPLVCNPDTSRDENVESSSGIDAVSQSCDDSIAVTSTVCSTSNPWLNESFRVTRTPPSALHTLGTDFSKTFPRRSLRCMPYTYHRRTSASRKHEHRGKVQK</sequence>
<reference evidence="2 3" key="1">
    <citation type="submission" date="2015-09" db="EMBL/GenBank/DDBJ databases">
        <title>Trachymyrmex cornetzi WGS genome.</title>
        <authorList>
            <person name="Nygaard S."/>
            <person name="Hu H."/>
            <person name="Boomsma J."/>
            <person name="Zhang G."/>
        </authorList>
    </citation>
    <scope>NUCLEOTIDE SEQUENCE [LARGE SCALE GENOMIC DNA]</scope>
    <source>
        <strain evidence="2">Tcor2-1</strain>
        <tissue evidence="2">Whole body</tissue>
    </source>
</reference>
<organism evidence="2 3">
    <name type="scientific">Trachymyrmex cornetzi</name>
    <dbReference type="NCBI Taxonomy" id="471704"/>
    <lineage>
        <taxon>Eukaryota</taxon>
        <taxon>Metazoa</taxon>
        <taxon>Ecdysozoa</taxon>
        <taxon>Arthropoda</taxon>
        <taxon>Hexapoda</taxon>
        <taxon>Insecta</taxon>
        <taxon>Pterygota</taxon>
        <taxon>Neoptera</taxon>
        <taxon>Endopterygota</taxon>
        <taxon>Hymenoptera</taxon>
        <taxon>Apocrita</taxon>
        <taxon>Aculeata</taxon>
        <taxon>Formicoidea</taxon>
        <taxon>Formicidae</taxon>
        <taxon>Myrmicinae</taxon>
        <taxon>Trachymyrmex</taxon>
    </lineage>
</organism>
<keyword evidence="3" id="KW-1185">Reference proteome</keyword>
<evidence type="ECO:0000313" key="3">
    <source>
        <dbReference type="Proteomes" id="UP000078492"/>
    </source>
</evidence>
<evidence type="ECO:0008006" key="4">
    <source>
        <dbReference type="Google" id="ProtNLM"/>
    </source>
</evidence>
<dbReference type="Proteomes" id="UP000078492">
    <property type="component" value="Unassembled WGS sequence"/>
</dbReference>
<feature type="transmembrane region" description="Helical" evidence="1">
    <location>
        <begin position="7"/>
        <end position="26"/>
    </location>
</feature>
<keyword evidence="1" id="KW-1133">Transmembrane helix</keyword>
<keyword evidence="1" id="KW-0472">Membrane</keyword>
<dbReference type="EMBL" id="KQ978565">
    <property type="protein sequence ID" value="KYN30125.1"/>
    <property type="molecule type" value="Genomic_DNA"/>
</dbReference>
<name>A0A151JSB0_9HYME</name>
<evidence type="ECO:0000256" key="1">
    <source>
        <dbReference type="SAM" id="Phobius"/>
    </source>
</evidence>
<gene>
    <name evidence="2" type="ORF">ALC57_00408</name>
</gene>
<proteinExistence type="predicted"/>
<evidence type="ECO:0000313" key="2">
    <source>
        <dbReference type="EMBL" id="KYN30125.1"/>
    </source>
</evidence>
<keyword evidence="1" id="KW-0812">Transmembrane</keyword>
<dbReference type="AlphaFoldDB" id="A0A151JSB0"/>
<protein>
    <recommendedName>
        <fullName evidence="4">THAP-type domain-containing protein</fullName>
    </recommendedName>
</protein>
<accession>A0A151JSB0</accession>